<keyword evidence="2" id="KW-1185">Reference proteome</keyword>
<proteinExistence type="predicted"/>
<dbReference type="Proteomes" id="UP001430065">
    <property type="component" value="Unassembled WGS sequence"/>
</dbReference>
<accession>A0ABS2JUV1</accession>
<gene>
    <name evidence="1" type="ORF">ISP20_13025</name>
</gene>
<evidence type="ECO:0000313" key="1">
    <source>
        <dbReference type="EMBL" id="MBM7122080.1"/>
    </source>
</evidence>
<dbReference type="EMBL" id="JADIKC010000005">
    <property type="protein sequence ID" value="MBM7122080.1"/>
    <property type="molecule type" value="Genomic_DNA"/>
</dbReference>
<protein>
    <submittedName>
        <fullName evidence="1">Uncharacterized protein</fullName>
    </submittedName>
</protein>
<reference evidence="1 2" key="1">
    <citation type="submission" date="2020-10" db="EMBL/GenBank/DDBJ databases">
        <title>Phylogeny of dyella-like bacteria.</title>
        <authorList>
            <person name="Fu J."/>
        </authorList>
    </citation>
    <scope>NUCLEOTIDE SEQUENCE [LARGE SCALE GENOMIC DNA]</scope>
    <source>
        <strain evidence="1 2">THG-B117</strain>
    </source>
</reference>
<name>A0ABS2JUV1_9GAMM</name>
<comment type="caution">
    <text evidence="1">The sequence shown here is derived from an EMBL/GenBank/DDBJ whole genome shotgun (WGS) entry which is preliminary data.</text>
</comment>
<sequence>MNRTRLRLERSLGELDIEVSSLLQSHPSATEFWPRFAELADELMQRSDPTDQDWLTARIGAMLSTHGVQGSYPLF</sequence>
<dbReference type="RefSeq" id="WP_204636515.1">
    <property type="nucleotide sequence ID" value="NZ_CP183983.1"/>
</dbReference>
<evidence type="ECO:0000313" key="2">
    <source>
        <dbReference type="Proteomes" id="UP001430065"/>
    </source>
</evidence>
<organism evidence="1 2">
    <name type="scientific">Dyella kyungheensis</name>
    <dbReference type="NCBI Taxonomy" id="1242174"/>
    <lineage>
        <taxon>Bacteria</taxon>
        <taxon>Pseudomonadati</taxon>
        <taxon>Pseudomonadota</taxon>
        <taxon>Gammaproteobacteria</taxon>
        <taxon>Lysobacterales</taxon>
        <taxon>Rhodanobacteraceae</taxon>
        <taxon>Dyella</taxon>
    </lineage>
</organism>